<comment type="caution">
    <text evidence="1">The sequence shown here is derived from an EMBL/GenBank/DDBJ whole genome shotgun (WGS) entry which is preliminary data.</text>
</comment>
<evidence type="ECO:0000313" key="2">
    <source>
        <dbReference type="Proteomes" id="UP001054837"/>
    </source>
</evidence>
<evidence type="ECO:0000313" key="1">
    <source>
        <dbReference type="EMBL" id="GIY46536.1"/>
    </source>
</evidence>
<sequence>MNGIKLVWKVWRSSRKRKRRGKKKKHRIPAICRVYRFLRPIDQYGESQLDGGDVSHGGKVEGLHHPLEVKVADKVYRVSLGIVAF</sequence>
<reference evidence="1 2" key="1">
    <citation type="submission" date="2021-06" db="EMBL/GenBank/DDBJ databases">
        <title>Caerostris darwini draft genome.</title>
        <authorList>
            <person name="Kono N."/>
            <person name="Arakawa K."/>
        </authorList>
    </citation>
    <scope>NUCLEOTIDE SEQUENCE [LARGE SCALE GENOMIC DNA]</scope>
</reference>
<dbReference type="Proteomes" id="UP001054837">
    <property type="component" value="Unassembled WGS sequence"/>
</dbReference>
<dbReference type="AlphaFoldDB" id="A0AAV4TM11"/>
<protein>
    <submittedName>
        <fullName evidence="1">Uncharacterized protein</fullName>
    </submittedName>
</protein>
<organism evidence="1 2">
    <name type="scientific">Caerostris darwini</name>
    <dbReference type="NCBI Taxonomy" id="1538125"/>
    <lineage>
        <taxon>Eukaryota</taxon>
        <taxon>Metazoa</taxon>
        <taxon>Ecdysozoa</taxon>
        <taxon>Arthropoda</taxon>
        <taxon>Chelicerata</taxon>
        <taxon>Arachnida</taxon>
        <taxon>Araneae</taxon>
        <taxon>Araneomorphae</taxon>
        <taxon>Entelegynae</taxon>
        <taxon>Araneoidea</taxon>
        <taxon>Araneidae</taxon>
        <taxon>Caerostris</taxon>
    </lineage>
</organism>
<keyword evidence="2" id="KW-1185">Reference proteome</keyword>
<dbReference type="EMBL" id="BPLQ01009775">
    <property type="protein sequence ID" value="GIY46536.1"/>
    <property type="molecule type" value="Genomic_DNA"/>
</dbReference>
<accession>A0AAV4TM11</accession>
<name>A0AAV4TM11_9ARAC</name>
<proteinExistence type="predicted"/>
<gene>
    <name evidence="1" type="ORF">CDAR_490121</name>
</gene>